<evidence type="ECO:0000256" key="16">
    <source>
        <dbReference type="ARBA" id="ARBA00023329"/>
    </source>
</evidence>
<evidence type="ECO:0000256" key="9">
    <source>
        <dbReference type="ARBA" id="ARBA00022786"/>
    </source>
</evidence>
<feature type="compositionally biased region" description="Low complexity" evidence="20">
    <location>
        <begin position="214"/>
        <end position="245"/>
    </location>
</feature>
<feature type="compositionally biased region" description="Gly residues" evidence="20">
    <location>
        <begin position="155"/>
        <end position="175"/>
    </location>
</feature>
<dbReference type="GO" id="GO:0005829">
    <property type="term" value="C:cytosol"/>
    <property type="evidence" value="ECO:0007669"/>
    <property type="project" value="UniProtKB-SubCell"/>
</dbReference>
<dbReference type="GO" id="GO:0035973">
    <property type="term" value="P:aggrephagy"/>
    <property type="evidence" value="ECO:0007669"/>
    <property type="project" value="TreeGrafter"/>
</dbReference>
<keyword evidence="13 19" id="KW-0653">Protein transport</keyword>
<evidence type="ECO:0000256" key="13">
    <source>
        <dbReference type="ARBA" id="ARBA00022927"/>
    </source>
</evidence>
<keyword evidence="9" id="KW-0833">Ubl conjugation pathway</keyword>
<feature type="domain" description="Peptidase C54 catalytic" evidence="21">
    <location>
        <begin position="413"/>
        <end position="708"/>
    </location>
</feature>
<evidence type="ECO:0000256" key="6">
    <source>
        <dbReference type="ARBA" id="ARBA00022448"/>
    </source>
</evidence>
<feature type="compositionally biased region" description="Low complexity" evidence="20">
    <location>
        <begin position="302"/>
        <end position="322"/>
    </location>
</feature>
<evidence type="ECO:0000259" key="21">
    <source>
        <dbReference type="Pfam" id="PF03416"/>
    </source>
</evidence>
<dbReference type="InterPro" id="IPR046793">
    <property type="entry name" value="ATG4_LIR"/>
</dbReference>
<keyword evidence="7 19" id="KW-0963">Cytoplasm</keyword>
<comment type="caution">
    <text evidence="22">The sequence shown here is derived from an EMBL/GenBank/DDBJ whole genome shotgun (WGS) entry which is preliminary data.</text>
</comment>
<dbReference type="InterPro" id="IPR046792">
    <property type="entry name" value="Peptidase_C54_cat"/>
</dbReference>
<keyword evidence="23" id="KW-1185">Reference proteome</keyword>
<dbReference type="Pfam" id="PF03416">
    <property type="entry name" value="Peptidase_C54"/>
    <property type="match status" value="1"/>
</dbReference>
<accession>A0AAD6BE13</accession>
<feature type="compositionally biased region" description="Gly residues" evidence="20">
    <location>
        <begin position="204"/>
        <end position="213"/>
    </location>
</feature>
<dbReference type="InterPro" id="IPR038765">
    <property type="entry name" value="Papain-like_cys_pep_sf"/>
</dbReference>
<comment type="catalytic activity">
    <reaction evidence="18">
        <text>[protein]-C-terminal L-amino acid-glycyl-phosphatidylethanolamide + H2O = [protein]-C-terminal L-amino acid-glycine + a 1,2-diacyl-sn-glycero-3-phosphoethanolamine</text>
        <dbReference type="Rhea" id="RHEA:67548"/>
        <dbReference type="Rhea" id="RHEA-COMP:17323"/>
        <dbReference type="Rhea" id="RHEA-COMP:17324"/>
        <dbReference type="ChEBI" id="CHEBI:15377"/>
        <dbReference type="ChEBI" id="CHEBI:64612"/>
        <dbReference type="ChEBI" id="CHEBI:172940"/>
        <dbReference type="ChEBI" id="CHEBI:172941"/>
    </reaction>
    <physiologicalReaction direction="left-to-right" evidence="18">
        <dbReference type="Rhea" id="RHEA:67549"/>
    </physiologicalReaction>
</comment>
<dbReference type="AlphaFoldDB" id="A0AAD6BE13"/>
<evidence type="ECO:0000256" key="10">
    <source>
        <dbReference type="ARBA" id="ARBA00022801"/>
    </source>
</evidence>
<organism evidence="22 23">
    <name type="scientific">Pogonophryne albipinna</name>
    <dbReference type="NCBI Taxonomy" id="1090488"/>
    <lineage>
        <taxon>Eukaryota</taxon>
        <taxon>Metazoa</taxon>
        <taxon>Chordata</taxon>
        <taxon>Craniata</taxon>
        <taxon>Vertebrata</taxon>
        <taxon>Euteleostomi</taxon>
        <taxon>Actinopterygii</taxon>
        <taxon>Neopterygii</taxon>
        <taxon>Teleostei</taxon>
        <taxon>Neoteleostei</taxon>
        <taxon>Acanthomorphata</taxon>
        <taxon>Eupercaria</taxon>
        <taxon>Perciformes</taxon>
        <taxon>Notothenioidei</taxon>
        <taxon>Pogonophryne</taxon>
    </lineage>
</organism>
<keyword evidence="11" id="KW-0788">Thiol protease</keyword>
<dbReference type="PANTHER" id="PTHR22624:SF39">
    <property type="entry name" value="CYSTEINE PROTEASE ATG4B"/>
    <property type="match status" value="1"/>
</dbReference>
<dbReference type="GO" id="GO:0031410">
    <property type="term" value="C:cytoplasmic vesicle"/>
    <property type="evidence" value="ECO:0007669"/>
    <property type="project" value="UniProtKB-KW"/>
</dbReference>
<evidence type="ECO:0000256" key="15">
    <source>
        <dbReference type="ARBA" id="ARBA00023128"/>
    </source>
</evidence>
<keyword evidence="10 19" id="KW-0378">Hydrolase</keyword>
<evidence type="ECO:0000256" key="5">
    <source>
        <dbReference type="ARBA" id="ARBA00010958"/>
    </source>
</evidence>
<dbReference type="GO" id="GO:0004197">
    <property type="term" value="F:cysteine-type endopeptidase activity"/>
    <property type="evidence" value="ECO:0007669"/>
    <property type="project" value="TreeGrafter"/>
</dbReference>
<dbReference type="GO" id="GO:0034727">
    <property type="term" value="P:piecemeal microautophagy of the nucleus"/>
    <property type="evidence" value="ECO:0007669"/>
    <property type="project" value="TreeGrafter"/>
</dbReference>
<evidence type="ECO:0000256" key="3">
    <source>
        <dbReference type="ARBA" id="ARBA00004419"/>
    </source>
</evidence>
<evidence type="ECO:0000256" key="20">
    <source>
        <dbReference type="SAM" id="MobiDB-lite"/>
    </source>
</evidence>
<dbReference type="GO" id="GO:0005776">
    <property type="term" value="C:autophagosome"/>
    <property type="evidence" value="ECO:0007669"/>
    <property type="project" value="UniProtKB-SubCell"/>
</dbReference>
<protein>
    <recommendedName>
        <fullName evidence="19">Cysteine protease</fullName>
        <ecNumber evidence="19">3.4.22.-</ecNumber>
    </recommendedName>
</protein>
<evidence type="ECO:0000256" key="17">
    <source>
        <dbReference type="ARBA" id="ARBA00029289"/>
    </source>
</evidence>
<proteinExistence type="inferred from homology"/>
<evidence type="ECO:0000256" key="8">
    <source>
        <dbReference type="ARBA" id="ARBA00022670"/>
    </source>
</evidence>
<keyword evidence="8 19" id="KW-0645">Protease</keyword>
<feature type="compositionally biased region" description="Basic and acidic residues" evidence="20">
    <location>
        <begin position="359"/>
        <end position="370"/>
    </location>
</feature>
<gene>
    <name evidence="22" type="ORF">JOQ06_005503</name>
</gene>
<evidence type="ECO:0000256" key="14">
    <source>
        <dbReference type="ARBA" id="ARBA00023006"/>
    </source>
</evidence>
<feature type="region of interest" description="Disordered" evidence="20">
    <location>
        <begin position="347"/>
        <end position="370"/>
    </location>
</feature>
<comment type="similarity">
    <text evidence="5 19">Belongs to the peptidase C54 family.</text>
</comment>
<feature type="compositionally biased region" description="Gly residues" evidence="20">
    <location>
        <begin position="103"/>
        <end position="112"/>
    </location>
</feature>
<sequence>MRLALMGEQVRLMEQQVGLMGPQVGLMGQQVGLMGQQVRLMGQQVGLMGEQVRLMGQQVRLMGQQVGLMGQQVGLMGEQVAADGAAGEADGGAGEADGAAGEADGGAGGADGAAGEADGAAGGADGGAGEADGAAGEADGGAGGADGAAGEADGAAGGADGGAGEADGAAGGADGAAGEADGAAGGADGAAGEADGAAGEADGAAGGADGAAGGADWAAGGADWAAGEADGAAGEADGAAGEADGAAGGADGAAGEADGAAGGADGAAGEADGAAGEADGAAGEADGAAGEADGAAGGADGAAGEADGAAGEADGAAGEADGAAGGADGAAALIGCREKGPASLQIPQQDFAPIGPPDRSPENNKQDRVKTVGMDAATLTYDTLRFGEFEDFPETSEPVWILGKDYNALTEKDDILSDVTSRLWFTYRKNFPPIGGTGPTSDTGWGCMLRCGQMILGEALVCRHLGRDWRWARGQRQREQYISILNAFIDKKDSYYSIHQIAQMGVGEGKPIGQWYGPNTVAQVLKKLAVFDTWSRLVVHVAMDNTVVIEEIKRLCMPWLDVEGACCEPEGAGELNGCPGGACALAEEETALWKPLVLLIPLRLGLSDINEAYIGTLKQCFMLPQSLGVIGGKPNSAHYFIGYVGEELIYLDPHTTQPAVDPCEDGQVPDETYHCQHPPCRMHICELDPSIAAGFFCRTEDEFDDWCMRIRRLSCNRGGLPMFELVDSQPSHMVSMDALNLTPDFSDSDRLERFFDSEDEEFEILSL</sequence>
<dbReference type="GO" id="GO:0019786">
    <property type="term" value="F:protein-phosphatidylethanolamide deconjugating activity"/>
    <property type="evidence" value="ECO:0007669"/>
    <property type="project" value="InterPro"/>
</dbReference>
<dbReference type="GO" id="GO:0000423">
    <property type="term" value="P:mitophagy"/>
    <property type="evidence" value="ECO:0007669"/>
    <property type="project" value="TreeGrafter"/>
</dbReference>
<dbReference type="Pfam" id="PF20166">
    <property type="entry name" value="ATG4_LIR"/>
    <property type="match status" value="1"/>
</dbReference>
<dbReference type="Proteomes" id="UP001219934">
    <property type="component" value="Unassembled WGS sequence"/>
</dbReference>
<dbReference type="PANTHER" id="PTHR22624">
    <property type="entry name" value="CYSTEINE PROTEASE ATG4"/>
    <property type="match status" value="1"/>
</dbReference>
<keyword evidence="6" id="KW-0813">Transport</keyword>
<feature type="compositionally biased region" description="Low complexity" evidence="20">
    <location>
        <begin position="190"/>
        <end position="203"/>
    </location>
</feature>
<evidence type="ECO:0000256" key="19">
    <source>
        <dbReference type="RuleBase" id="RU363115"/>
    </source>
</evidence>
<keyword evidence="12" id="KW-0256">Endoplasmic reticulum</keyword>
<evidence type="ECO:0000313" key="22">
    <source>
        <dbReference type="EMBL" id="KAJ4942991.1"/>
    </source>
</evidence>
<evidence type="ECO:0000256" key="11">
    <source>
        <dbReference type="ARBA" id="ARBA00022807"/>
    </source>
</evidence>
<dbReference type="InterPro" id="IPR005078">
    <property type="entry name" value="Peptidase_C54"/>
</dbReference>
<comment type="catalytic activity">
    <reaction evidence="17">
        <text>[protein]-C-terminal L-amino acid-glycyl-phosphatidylserine + H2O = [protein]-C-terminal L-amino acid-glycine + a 1,2-diacyl-sn-glycero-3-phospho-L-serine</text>
        <dbReference type="Rhea" id="RHEA:67576"/>
        <dbReference type="Rhea" id="RHEA-COMP:17324"/>
        <dbReference type="Rhea" id="RHEA-COMP:17326"/>
        <dbReference type="ChEBI" id="CHEBI:15377"/>
        <dbReference type="ChEBI" id="CHEBI:57262"/>
        <dbReference type="ChEBI" id="CHEBI:172940"/>
        <dbReference type="ChEBI" id="CHEBI:172942"/>
    </reaction>
    <physiologicalReaction direction="left-to-right" evidence="17">
        <dbReference type="Rhea" id="RHEA:67577"/>
    </physiologicalReaction>
</comment>
<evidence type="ECO:0000256" key="12">
    <source>
        <dbReference type="ARBA" id="ARBA00022824"/>
    </source>
</evidence>
<dbReference type="GO" id="GO:0005739">
    <property type="term" value="C:mitochondrion"/>
    <property type="evidence" value="ECO:0007669"/>
    <property type="project" value="UniProtKB-SubCell"/>
</dbReference>
<reference evidence="22" key="1">
    <citation type="submission" date="2022-11" db="EMBL/GenBank/DDBJ databases">
        <title>Chromosome-level genome of Pogonophryne albipinna.</title>
        <authorList>
            <person name="Jo E."/>
        </authorList>
    </citation>
    <scope>NUCLEOTIDE SEQUENCE</scope>
    <source>
        <strain evidence="22">SGF0006</strain>
        <tissue evidence="22">Muscle</tissue>
    </source>
</reference>
<dbReference type="EMBL" id="JAPTMU010000005">
    <property type="protein sequence ID" value="KAJ4942991.1"/>
    <property type="molecule type" value="Genomic_DNA"/>
</dbReference>
<comment type="function">
    <text evidence="19">Cysteine protease that plays a key role in autophagy by mediating both proteolytic activation and delipidation of ATG8 family proteins.</text>
</comment>
<evidence type="ECO:0000256" key="1">
    <source>
        <dbReference type="ARBA" id="ARBA00004173"/>
    </source>
</evidence>
<dbReference type="SUPFAM" id="SSF54001">
    <property type="entry name" value="Cysteine proteinases"/>
    <property type="match status" value="1"/>
</dbReference>
<dbReference type="EC" id="3.4.22.-" evidence="19"/>
<evidence type="ECO:0000313" key="23">
    <source>
        <dbReference type="Proteomes" id="UP001219934"/>
    </source>
</evidence>
<comment type="subcellular location">
    <subcellularLocation>
        <location evidence="4">Cytoplasm</location>
        <location evidence="4">Cytosol</location>
    </subcellularLocation>
    <subcellularLocation>
        <location evidence="3">Cytoplasmic vesicle</location>
        <location evidence="3">Autophagosome</location>
    </subcellularLocation>
    <subcellularLocation>
        <location evidence="2">Endoplasmic reticulum</location>
    </subcellularLocation>
    <subcellularLocation>
        <location evidence="1">Mitochondrion</location>
    </subcellularLocation>
</comment>
<evidence type="ECO:0000256" key="7">
    <source>
        <dbReference type="ARBA" id="ARBA00022490"/>
    </source>
</evidence>
<dbReference type="GO" id="GO:0016485">
    <property type="term" value="P:protein processing"/>
    <property type="evidence" value="ECO:0007669"/>
    <property type="project" value="TreeGrafter"/>
</dbReference>
<evidence type="ECO:0000256" key="18">
    <source>
        <dbReference type="ARBA" id="ARBA00029362"/>
    </source>
</evidence>
<feature type="compositionally biased region" description="Gly residues" evidence="20">
    <location>
        <begin position="120"/>
        <end position="130"/>
    </location>
</feature>
<feature type="compositionally biased region" description="Gly residues" evidence="20">
    <location>
        <begin position="138"/>
        <end position="147"/>
    </location>
</feature>
<name>A0AAD6BE13_9TELE</name>
<dbReference type="GO" id="GO:0015031">
    <property type="term" value="P:protein transport"/>
    <property type="evidence" value="ECO:0007669"/>
    <property type="project" value="UniProtKB-KW"/>
</dbReference>
<keyword evidence="16" id="KW-0968">Cytoplasmic vesicle</keyword>
<feature type="region of interest" description="Disordered" evidence="20">
    <location>
        <begin position="85"/>
        <end position="324"/>
    </location>
</feature>
<evidence type="ECO:0000256" key="2">
    <source>
        <dbReference type="ARBA" id="ARBA00004240"/>
    </source>
</evidence>
<keyword evidence="14 19" id="KW-0072">Autophagy</keyword>
<evidence type="ECO:0000256" key="4">
    <source>
        <dbReference type="ARBA" id="ARBA00004514"/>
    </source>
</evidence>
<feature type="compositionally biased region" description="Low complexity" evidence="20">
    <location>
        <begin position="267"/>
        <end position="294"/>
    </location>
</feature>
<dbReference type="GO" id="GO:0005783">
    <property type="term" value="C:endoplasmic reticulum"/>
    <property type="evidence" value="ECO:0007669"/>
    <property type="project" value="UniProtKB-SubCell"/>
</dbReference>
<keyword evidence="15" id="KW-0496">Mitochondrion</keyword>
<dbReference type="GO" id="GO:0000045">
    <property type="term" value="P:autophagosome assembly"/>
    <property type="evidence" value="ECO:0007669"/>
    <property type="project" value="TreeGrafter"/>
</dbReference>